<gene>
    <name evidence="2" type="ORF">EKO27_g161</name>
</gene>
<evidence type="ECO:0000313" key="2">
    <source>
        <dbReference type="EMBL" id="RWA14907.1"/>
    </source>
</evidence>
<organism evidence="2 3">
    <name type="scientific">Xylaria grammica</name>
    <dbReference type="NCBI Taxonomy" id="363999"/>
    <lineage>
        <taxon>Eukaryota</taxon>
        <taxon>Fungi</taxon>
        <taxon>Dikarya</taxon>
        <taxon>Ascomycota</taxon>
        <taxon>Pezizomycotina</taxon>
        <taxon>Sordariomycetes</taxon>
        <taxon>Xylariomycetidae</taxon>
        <taxon>Xylariales</taxon>
        <taxon>Xylariaceae</taxon>
        <taxon>Xylaria</taxon>
    </lineage>
</organism>
<dbReference type="EMBL" id="RYZI01000002">
    <property type="protein sequence ID" value="RWA14907.1"/>
    <property type="molecule type" value="Genomic_DNA"/>
</dbReference>
<proteinExistence type="predicted"/>
<dbReference type="AlphaFoldDB" id="A0A439DKH1"/>
<evidence type="ECO:0000256" key="1">
    <source>
        <dbReference type="SAM" id="MobiDB-lite"/>
    </source>
</evidence>
<reference evidence="2 3" key="1">
    <citation type="submission" date="2018-12" db="EMBL/GenBank/DDBJ databases">
        <title>Draft genome sequence of Xylaria grammica IHI A82.</title>
        <authorList>
            <person name="Buettner E."/>
            <person name="Kellner H."/>
        </authorList>
    </citation>
    <scope>NUCLEOTIDE SEQUENCE [LARGE SCALE GENOMIC DNA]</scope>
    <source>
        <strain evidence="2 3">IHI A82</strain>
    </source>
</reference>
<accession>A0A439DKH1</accession>
<protein>
    <submittedName>
        <fullName evidence="2">Uncharacterized protein</fullName>
    </submittedName>
</protein>
<dbReference type="Proteomes" id="UP000286045">
    <property type="component" value="Unassembled WGS sequence"/>
</dbReference>
<keyword evidence="3" id="KW-1185">Reference proteome</keyword>
<name>A0A439DKH1_9PEZI</name>
<feature type="region of interest" description="Disordered" evidence="1">
    <location>
        <begin position="29"/>
        <end position="66"/>
    </location>
</feature>
<comment type="caution">
    <text evidence="2">The sequence shown here is derived from an EMBL/GenBank/DDBJ whole genome shotgun (WGS) entry which is preliminary data.</text>
</comment>
<sequence length="66" mass="7080">MPTANIDANNIFFFFRNCKLAIFCDEDDHGGEGEGSGAGNAEDAEIKQEDGESDEDACDDVYTTPG</sequence>
<evidence type="ECO:0000313" key="3">
    <source>
        <dbReference type="Proteomes" id="UP000286045"/>
    </source>
</evidence>